<feature type="region of interest" description="Disordered" evidence="1">
    <location>
        <begin position="146"/>
        <end position="178"/>
    </location>
</feature>
<reference evidence="3 4" key="1">
    <citation type="submission" date="2016-05" db="EMBL/GenBank/DDBJ databases">
        <title>Genome sequencing reveals origins of a unique bacterial endosymbiosis in the earliest lineages of terrestrial Fungi.</title>
        <authorList>
            <consortium name="DOE Joint Genome Institute"/>
            <person name="Uehling J."/>
            <person name="Gryganskyi A."/>
            <person name="Hameed K."/>
            <person name="Tschaplinski T."/>
            <person name="Misztal P."/>
            <person name="Wu S."/>
            <person name="Desiro A."/>
            <person name="Vande Pol N."/>
            <person name="Du Z.-Y."/>
            <person name="Zienkiewicz A."/>
            <person name="Zienkiewicz K."/>
            <person name="Morin E."/>
            <person name="Tisserant E."/>
            <person name="Splivallo R."/>
            <person name="Hainaut M."/>
            <person name="Henrissat B."/>
            <person name="Ohm R."/>
            <person name="Kuo A."/>
            <person name="Yan J."/>
            <person name="Lipzen A."/>
            <person name="Nolan M."/>
            <person name="Labutti K."/>
            <person name="Barry K."/>
            <person name="Goldstein A."/>
            <person name="Labbe J."/>
            <person name="Schadt C."/>
            <person name="Tuskan G."/>
            <person name="Grigoriev I."/>
            <person name="Martin F."/>
            <person name="Vilgalys R."/>
            <person name="Bonito G."/>
        </authorList>
    </citation>
    <scope>NUCLEOTIDE SEQUENCE [LARGE SCALE GENOMIC DNA]</scope>
    <source>
        <strain evidence="3 4">AG-77</strain>
    </source>
</reference>
<keyword evidence="4" id="KW-1185">Reference proteome</keyword>
<dbReference type="EMBL" id="KV442015">
    <property type="protein sequence ID" value="OAQ35060.1"/>
    <property type="molecule type" value="Genomic_DNA"/>
</dbReference>
<evidence type="ECO:0000313" key="4">
    <source>
        <dbReference type="Proteomes" id="UP000078512"/>
    </source>
</evidence>
<keyword evidence="2" id="KW-0732">Signal</keyword>
<feature type="chain" id="PRO_5008276759" evidence="2">
    <location>
        <begin position="23"/>
        <end position="214"/>
    </location>
</feature>
<protein>
    <submittedName>
        <fullName evidence="3">Uncharacterized protein</fullName>
    </submittedName>
</protein>
<evidence type="ECO:0000256" key="1">
    <source>
        <dbReference type="SAM" id="MobiDB-lite"/>
    </source>
</evidence>
<sequence>MTRLSTCIALALALASSTLVMAQTPAADVAATPPVGCVIATPQKHLKQGHPEEIEFQNCQGSGNVKLRYGEVTNLSEDKTLACSNVQFTGARVTCTFTPARAGLFSLSTIDGRNVETFSGPFTVDPAPVAEAHGPAAAPVTKAVKGDTTSPHVQDVNGATPGSAPQANKTPASVVPKTESLGGATHKVEPMGSANKGAAVAKRALYDMTGFLAL</sequence>
<feature type="signal peptide" evidence="2">
    <location>
        <begin position="1"/>
        <end position="22"/>
    </location>
</feature>
<gene>
    <name evidence="3" type="ORF">K457DRAFT_13630</name>
</gene>
<dbReference type="OrthoDB" id="2423884at2759"/>
<dbReference type="AlphaFoldDB" id="A0A197KC39"/>
<organism evidence="3 4">
    <name type="scientific">Linnemannia elongata AG-77</name>
    <dbReference type="NCBI Taxonomy" id="1314771"/>
    <lineage>
        <taxon>Eukaryota</taxon>
        <taxon>Fungi</taxon>
        <taxon>Fungi incertae sedis</taxon>
        <taxon>Mucoromycota</taxon>
        <taxon>Mortierellomycotina</taxon>
        <taxon>Mortierellomycetes</taxon>
        <taxon>Mortierellales</taxon>
        <taxon>Mortierellaceae</taxon>
        <taxon>Linnemannia</taxon>
    </lineage>
</organism>
<evidence type="ECO:0000313" key="3">
    <source>
        <dbReference type="EMBL" id="OAQ35060.1"/>
    </source>
</evidence>
<accession>A0A197KC39</accession>
<name>A0A197KC39_9FUNG</name>
<proteinExistence type="predicted"/>
<evidence type="ECO:0000256" key="2">
    <source>
        <dbReference type="SAM" id="SignalP"/>
    </source>
</evidence>
<dbReference type="Proteomes" id="UP000078512">
    <property type="component" value="Unassembled WGS sequence"/>
</dbReference>